<proteinExistence type="predicted"/>
<protein>
    <submittedName>
        <fullName evidence="2">Adenylyl-sulfate kinase</fullName>
    </submittedName>
</protein>
<dbReference type="AlphaFoldDB" id="A0A2P2L0H0"/>
<accession>A0A2P2L0H0</accession>
<keyword evidence="1" id="KW-1133">Transmembrane helix</keyword>
<evidence type="ECO:0000313" key="2">
    <source>
        <dbReference type="EMBL" id="MBX11454.1"/>
    </source>
</evidence>
<evidence type="ECO:0000256" key="1">
    <source>
        <dbReference type="SAM" id="Phobius"/>
    </source>
</evidence>
<keyword evidence="1" id="KW-0812">Transmembrane</keyword>
<feature type="transmembrane region" description="Helical" evidence="1">
    <location>
        <begin position="33"/>
        <end position="52"/>
    </location>
</feature>
<organism evidence="2">
    <name type="scientific">Rhizophora mucronata</name>
    <name type="common">Asiatic mangrove</name>
    <dbReference type="NCBI Taxonomy" id="61149"/>
    <lineage>
        <taxon>Eukaryota</taxon>
        <taxon>Viridiplantae</taxon>
        <taxon>Streptophyta</taxon>
        <taxon>Embryophyta</taxon>
        <taxon>Tracheophyta</taxon>
        <taxon>Spermatophyta</taxon>
        <taxon>Magnoliopsida</taxon>
        <taxon>eudicotyledons</taxon>
        <taxon>Gunneridae</taxon>
        <taxon>Pentapetalae</taxon>
        <taxon>rosids</taxon>
        <taxon>fabids</taxon>
        <taxon>Malpighiales</taxon>
        <taxon>Rhizophoraceae</taxon>
        <taxon>Rhizophora</taxon>
    </lineage>
</organism>
<keyword evidence="2" id="KW-0418">Kinase</keyword>
<name>A0A2P2L0H0_RHIMU</name>
<dbReference type="GO" id="GO:0016301">
    <property type="term" value="F:kinase activity"/>
    <property type="evidence" value="ECO:0007669"/>
    <property type="project" value="UniProtKB-KW"/>
</dbReference>
<feature type="transmembrane region" description="Helical" evidence="1">
    <location>
        <begin position="7"/>
        <end position="27"/>
    </location>
</feature>
<sequence>MSNHVKLISHIFHHLLMLLVALRLWMWQIPNCFLIFFVVQETLIIIVIVIIIKAMYGLSKSFFVRLFSLMLLHQYICKSLVFKFVYYQHLSLLMDFYI</sequence>
<dbReference type="EMBL" id="GGEC01030970">
    <property type="protein sequence ID" value="MBX11454.1"/>
    <property type="molecule type" value="Transcribed_RNA"/>
</dbReference>
<keyword evidence="2" id="KW-0808">Transferase</keyword>
<keyword evidence="1" id="KW-0472">Membrane</keyword>
<feature type="transmembrane region" description="Helical" evidence="1">
    <location>
        <begin position="64"/>
        <end position="86"/>
    </location>
</feature>
<reference evidence="2" key="1">
    <citation type="submission" date="2018-02" db="EMBL/GenBank/DDBJ databases">
        <title>Rhizophora mucronata_Transcriptome.</title>
        <authorList>
            <person name="Meera S.P."/>
            <person name="Sreeshan A."/>
            <person name="Augustine A."/>
        </authorList>
    </citation>
    <scope>NUCLEOTIDE SEQUENCE</scope>
    <source>
        <tissue evidence="2">Leaf</tissue>
    </source>
</reference>